<evidence type="ECO:0000256" key="4">
    <source>
        <dbReference type="ARBA" id="ARBA00022676"/>
    </source>
</evidence>
<reference evidence="12 13" key="1">
    <citation type="journal article" date="2019" name="Sci. Rep.">
        <title>Nanopore sequencing improves the draft genome of the human pathogenic amoeba Naegleria fowleri.</title>
        <authorList>
            <person name="Liechti N."/>
            <person name="Schurch N."/>
            <person name="Bruggmann R."/>
            <person name="Wittwer M."/>
        </authorList>
    </citation>
    <scope>NUCLEOTIDE SEQUENCE [LARGE SCALE GENOMIC DNA]</scope>
    <source>
        <strain evidence="12 13">ATCC 30894</strain>
    </source>
</reference>
<dbReference type="OMA" id="PERYGIH"/>
<evidence type="ECO:0000256" key="2">
    <source>
        <dbReference type="ARBA" id="ARBA00004922"/>
    </source>
</evidence>
<dbReference type="RefSeq" id="XP_044557112.1">
    <property type="nucleotide sequence ID" value="XM_044713245.1"/>
</dbReference>
<keyword evidence="6 11" id="KW-0812">Transmembrane</keyword>
<dbReference type="GO" id="GO:0005789">
    <property type="term" value="C:endoplasmic reticulum membrane"/>
    <property type="evidence" value="ECO:0007669"/>
    <property type="project" value="UniProtKB-SubCell"/>
</dbReference>
<feature type="transmembrane region" description="Helical" evidence="11">
    <location>
        <begin position="226"/>
        <end position="246"/>
    </location>
</feature>
<comment type="catalytic activity">
    <reaction evidence="10">
        <text>an alpha-D-Man-(1-&gt;2)-alpha-D-Man-(1-&gt;2)-alpha-D-Man-(1-&gt;3)-[alpha-D-Man-(1-&gt;6)]-beta-D-Man-(1-&gt;4)-beta-D-GlcNAc-(1-&gt;4)-alpha-D-GlcNAc-diphospho-di-trans,poly-cis-dolichol + a di-trans,poly-cis-dolichyl beta-D-mannosyl phosphate = an alpha-D-Man-(1-&gt;2)-alpha-D-Man-(1-&gt;2)-alpha-D-Man-(1-&gt;3)-[alpha-D-Man-(1-&gt;3)-alpha-D-Man-(1-&gt;6)]-beta-D-Man-(1-&gt;4)-beta-D-GlcNAc-(1-&gt;4)-alpha-D-GlcNAc-diphospho-di-trans,poly-cis-dolichol + a di-trans,poly-cis-dolichyl phosphate + H(+)</text>
        <dbReference type="Rhea" id="RHEA:29527"/>
        <dbReference type="Rhea" id="RHEA-COMP:19498"/>
        <dbReference type="Rhea" id="RHEA-COMP:19501"/>
        <dbReference type="Rhea" id="RHEA-COMP:19516"/>
        <dbReference type="Rhea" id="RHEA-COMP:19517"/>
        <dbReference type="ChEBI" id="CHEBI:15378"/>
        <dbReference type="ChEBI" id="CHEBI:57683"/>
        <dbReference type="ChEBI" id="CHEBI:58211"/>
        <dbReference type="ChEBI" id="CHEBI:132515"/>
        <dbReference type="ChEBI" id="CHEBI:132516"/>
        <dbReference type="EC" id="2.4.1.258"/>
    </reaction>
    <physiologicalReaction direction="left-to-right" evidence="10">
        <dbReference type="Rhea" id="RHEA:29528"/>
    </physiologicalReaction>
</comment>
<keyword evidence="5" id="KW-0808">Transferase</keyword>
<name>A0A6A5B2B5_NAEFO</name>
<evidence type="ECO:0000256" key="6">
    <source>
        <dbReference type="ARBA" id="ARBA00022692"/>
    </source>
</evidence>
<feature type="transmembrane region" description="Helical" evidence="11">
    <location>
        <begin position="111"/>
        <end position="132"/>
    </location>
</feature>
<dbReference type="EC" id="2.4.1.258" evidence="3"/>
<accession>A0A6A5B2B5</accession>
<dbReference type="InterPro" id="IPR007873">
    <property type="entry name" value="Glycosyltransferase_ALG3"/>
</dbReference>
<evidence type="ECO:0000256" key="11">
    <source>
        <dbReference type="SAM" id="Phobius"/>
    </source>
</evidence>
<dbReference type="GeneID" id="68116517"/>
<comment type="pathway">
    <text evidence="2">Protein modification; protein glycosylation.</text>
</comment>
<dbReference type="OrthoDB" id="20028at2759"/>
<evidence type="ECO:0000256" key="8">
    <source>
        <dbReference type="ARBA" id="ARBA00022989"/>
    </source>
</evidence>
<evidence type="ECO:0000256" key="9">
    <source>
        <dbReference type="ARBA" id="ARBA00023136"/>
    </source>
</evidence>
<dbReference type="Pfam" id="PF05208">
    <property type="entry name" value="ALG3"/>
    <property type="match status" value="1"/>
</dbReference>
<evidence type="ECO:0000256" key="7">
    <source>
        <dbReference type="ARBA" id="ARBA00022824"/>
    </source>
</evidence>
<feature type="transmembrane region" description="Helical" evidence="11">
    <location>
        <begin position="160"/>
        <end position="179"/>
    </location>
</feature>
<keyword evidence="8 11" id="KW-1133">Transmembrane helix</keyword>
<dbReference type="Proteomes" id="UP000444721">
    <property type="component" value="Unassembled WGS sequence"/>
</dbReference>
<feature type="transmembrane region" description="Helical" evidence="11">
    <location>
        <begin position="30"/>
        <end position="50"/>
    </location>
</feature>
<feature type="transmembrane region" description="Helical" evidence="11">
    <location>
        <begin position="399"/>
        <end position="417"/>
    </location>
</feature>
<dbReference type="VEuPathDB" id="AmoebaDB:FDP41_009300"/>
<protein>
    <recommendedName>
        <fullName evidence="3">dolichyl-P-Man:Man5GlcNAc2-PP-dolichol alpha-1,3-mannosyltransferase</fullName>
        <ecNumber evidence="3">2.4.1.258</ecNumber>
    </recommendedName>
</protein>
<dbReference type="EMBL" id="VFQX01000068">
    <property type="protein sequence ID" value="KAF0972397.1"/>
    <property type="molecule type" value="Genomic_DNA"/>
</dbReference>
<evidence type="ECO:0000313" key="13">
    <source>
        <dbReference type="Proteomes" id="UP000444721"/>
    </source>
</evidence>
<dbReference type="GO" id="GO:0052925">
    <property type="term" value="F:dol-P-Man:Man(5)GlcNAc(2)-PP-Dol alpha-1,3-mannosyltransferase activity"/>
    <property type="evidence" value="ECO:0007669"/>
    <property type="project" value="UniProtKB-EC"/>
</dbReference>
<evidence type="ECO:0000256" key="3">
    <source>
        <dbReference type="ARBA" id="ARBA00011964"/>
    </source>
</evidence>
<feature type="transmembrane region" description="Helical" evidence="11">
    <location>
        <begin position="328"/>
        <end position="347"/>
    </location>
</feature>
<comment type="subcellular location">
    <subcellularLocation>
        <location evidence="1">Endoplasmic reticulum membrane</location>
        <topology evidence="1">Multi-pass membrane protein</topology>
    </subcellularLocation>
</comment>
<keyword evidence="9 11" id="KW-0472">Membrane</keyword>
<evidence type="ECO:0000256" key="10">
    <source>
        <dbReference type="ARBA" id="ARBA00049506"/>
    </source>
</evidence>
<dbReference type="PANTHER" id="PTHR12646">
    <property type="entry name" value="NOT56 - RELATED"/>
    <property type="match status" value="1"/>
</dbReference>
<evidence type="ECO:0000313" key="12">
    <source>
        <dbReference type="EMBL" id="KAF0972397.1"/>
    </source>
</evidence>
<gene>
    <name evidence="12" type="ORF">FDP41_009300</name>
</gene>
<feature type="transmembrane region" description="Helical" evidence="11">
    <location>
        <begin position="87"/>
        <end position="105"/>
    </location>
</feature>
<keyword evidence="13" id="KW-1185">Reference proteome</keyword>
<proteinExistence type="predicted"/>
<dbReference type="AlphaFoldDB" id="A0A6A5B2B5"/>
<evidence type="ECO:0000256" key="5">
    <source>
        <dbReference type="ARBA" id="ARBA00022679"/>
    </source>
</evidence>
<sequence>MKNQDASSTTCSERSATTSLLFDGARLRSFLVHASLMAILFELIFNFLIIKYVKYTEIDWIAYMQEVKGFLNGDWDYSHLHGQTGPLVYPALFVYIYSILNIITLNGSREIGQIIFAIIYVALFAVVLLIYVRYTSFDKNSLTYYWIIIMLMISKRIHSIFVLRMFNDCIAMLFLYLAVFAFCKDNFNFGLLFYSCALGVKMNILLFFPAVGILTVQRFGFTFKSISKLVILVIGLQIVFALPFLYENAYEYFHYAFDFGREFTYTWTVNFKFLSEDVFRSKLLSRSLLTGHALILLIFILSKWCVGERFKNVFFLLFKYKNVENKPLDTNHIIYMMFTSNFIGIIFARSLHYQFYVWYFHSTPYLLMYIPYFKYNLARLVLLLCIEIVWNVYPSTPLTSIGLHVCHAIILLGLLFTPSPASLPKSQTN</sequence>
<dbReference type="VEuPathDB" id="AmoebaDB:NfTy_061340"/>
<dbReference type="VEuPathDB" id="AmoebaDB:NF0048470"/>
<feature type="transmembrane region" description="Helical" evidence="11">
    <location>
        <begin position="191"/>
        <end position="214"/>
    </location>
</feature>
<keyword evidence="7" id="KW-0256">Endoplasmic reticulum</keyword>
<comment type="caution">
    <text evidence="12">The sequence shown here is derived from an EMBL/GenBank/DDBJ whole genome shotgun (WGS) entry which is preliminary data.</text>
</comment>
<organism evidence="12 13">
    <name type="scientific">Naegleria fowleri</name>
    <name type="common">Brain eating amoeba</name>
    <dbReference type="NCBI Taxonomy" id="5763"/>
    <lineage>
        <taxon>Eukaryota</taxon>
        <taxon>Discoba</taxon>
        <taxon>Heterolobosea</taxon>
        <taxon>Tetramitia</taxon>
        <taxon>Eutetramitia</taxon>
        <taxon>Vahlkampfiidae</taxon>
        <taxon>Naegleria</taxon>
    </lineage>
</organism>
<evidence type="ECO:0000256" key="1">
    <source>
        <dbReference type="ARBA" id="ARBA00004477"/>
    </source>
</evidence>
<dbReference type="PANTHER" id="PTHR12646:SF0">
    <property type="entry name" value="DOL-P-MAN:MAN(5)GLCNAC(2)-PP-DOL ALPHA-1,3-MANNOSYLTRANSFERASE"/>
    <property type="match status" value="1"/>
</dbReference>
<keyword evidence="4" id="KW-0328">Glycosyltransferase</keyword>
<feature type="transmembrane region" description="Helical" evidence="11">
    <location>
        <begin position="288"/>
        <end position="307"/>
    </location>
</feature>
<feature type="transmembrane region" description="Helical" evidence="11">
    <location>
        <begin position="377"/>
        <end position="393"/>
    </location>
</feature>